<proteinExistence type="predicted"/>
<name>A0A381F3V8_CAMUP</name>
<dbReference type="RefSeq" id="WP_115631405.1">
    <property type="nucleotide sequence ID" value="NZ_JANKIR010000029.1"/>
</dbReference>
<accession>A0A381F3V8</accession>
<feature type="coiled-coil region" evidence="1">
    <location>
        <begin position="1"/>
        <end position="28"/>
    </location>
</feature>
<sequence length="195" mass="22573">MTNLEKELQDANKLIKELREENDYKEAYIKILQVAETNILPCEMTNALNFIKDNRLGGYANYFCAGEYLEEALINYFEECGIDNLDFISRDNFNAWLRCEGLLAIVGDKMLKEANAFLDDEAINLFDLVDLRSDSTNLYLQNGEEVEEKLKPFIKKIDFKRLDIEAEKAFGSDFEGYFALKCLVKLINECKERNA</sequence>
<keyword evidence="1" id="KW-0175">Coiled coil</keyword>
<organism evidence="2 3">
    <name type="scientific">Campylobacter upsaliensis</name>
    <dbReference type="NCBI Taxonomy" id="28080"/>
    <lineage>
        <taxon>Bacteria</taxon>
        <taxon>Pseudomonadati</taxon>
        <taxon>Campylobacterota</taxon>
        <taxon>Epsilonproteobacteria</taxon>
        <taxon>Campylobacterales</taxon>
        <taxon>Campylobacteraceae</taxon>
        <taxon>Campylobacter</taxon>
    </lineage>
</organism>
<dbReference type="Proteomes" id="UP000254161">
    <property type="component" value="Unassembled WGS sequence"/>
</dbReference>
<evidence type="ECO:0000313" key="2">
    <source>
        <dbReference type="EMBL" id="SUX41133.1"/>
    </source>
</evidence>
<reference evidence="2 3" key="1">
    <citation type="submission" date="2018-06" db="EMBL/GenBank/DDBJ databases">
        <authorList>
            <consortium name="Pathogen Informatics"/>
            <person name="Doyle S."/>
        </authorList>
    </citation>
    <scope>NUCLEOTIDE SEQUENCE [LARGE SCALE GENOMIC DNA]</scope>
    <source>
        <strain evidence="2 3">NCTC12264</strain>
    </source>
</reference>
<evidence type="ECO:0000313" key="3">
    <source>
        <dbReference type="Proteomes" id="UP000254161"/>
    </source>
</evidence>
<dbReference type="AlphaFoldDB" id="A0A381F3V8"/>
<dbReference type="EMBL" id="UFUZ01000002">
    <property type="protein sequence ID" value="SUX41133.1"/>
    <property type="molecule type" value="Genomic_DNA"/>
</dbReference>
<protein>
    <submittedName>
        <fullName evidence="2">Uncharacterized protein</fullName>
    </submittedName>
</protein>
<gene>
    <name evidence="2" type="ORF">NCTC12264_01951</name>
</gene>
<evidence type="ECO:0000256" key="1">
    <source>
        <dbReference type="SAM" id="Coils"/>
    </source>
</evidence>